<accession>A0ACC2K860</accession>
<sequence length="67" mass="7001">MSISTIQNPAQRMHLTLSSAPGLACITFSSACITFSFTPSPAKPDKSTPSSSSHCTTTFSFSTQKAA</sequence>
<protein>
    <submittedName>
        <fullName evidence="1">Uncharacterized protein</fullName>
    </submittedName>
</protein>
<comment type="caution">
    <text evidence="1">The sequence shown here is derived from an EMBL/GenBank/DDBJ whole genome shotgun (WGS) entry which is preliminary data.</text>
</comment>
<keyword evidence="2" id="KW-1185">Reference proteome</keyword>
<reference evidence="1 2" key="1">
    <citation type="journal article" date="2022" name="Hortic Res">
        <title>A haplotype resolved chromosomal level avocado genome allows analysis of novel avocado genes.</title>
        <authorList>
            <person name="Nath O."/>
            <person name="Fletcher S.J."/>
            <person name="Hayward A."/>
            <person name="Shaw L.M."/>
            <person name="Masouleh A.K."/>
            <person name="Furtado A."/>
            <person name="Henry R.J."/>
            <person name="Mitter N."/>
        </authorList>
    </citation>
    <scope>NUCLEOTIDE SEQUENCE [LARGE SCALE GENOMIC DNA]</scope>
    <source>
        <strain evidence="2">cv. Hass</strain>
    </source>
</reference>
<evidence type="ECO:0000313" key="1">
    <source>
        <dbReference type="EMBL" id="KAJ8617144.1"/>
    </source>
</evidence>
<proteinExistence type="predicted"/>
<gene>
    <name evidence="1" type="ORF">MRB53_013330</name>
</gene>
<dbReference type="EMBL" id="CM056812">
    <property type="protein sequence ID" value="KAJ8617144.1"/>
    <property type="molecule type" value="Genomic_DNA"/>
</dbReference>
<organism evidence="1 2">
    <name type="scientific">Persea americana</name>
    <name type="common">Avocado</name>
    <dbReference type="NCBI Taxonomy" id="3435"/>
    <lineage>
        <taxon>Eukaryota</taxon>
        <taxon>Viridiplantae</taxon>
        <taxon>Streptophyta</taxon>
        <taxon>Embryophyta</taxon>
        <taxon>Tracheophyta</taxon>
        <taxon>Spermatophyta</taxon>
        <taxon>Magnoliopsida</taxon>
        <taxon>Magnoliidae</taxon>
        <taxon>Laurales</taxon>
        <taxon>Lauraceae</taxon>
        <taxon>Persea</taxon>
    </lineage>
</organism>
<evidence type="ECO:0000313" key="2">
    <source>
        <dbReference type="Proteomes" id="UP001234297"/>
    </source>
</evidence>
<name>A0ACC2K860_PERAE</name>
<dbReference type="Proteomes" id="UP001234297">
    <property type="component" value="Chromosome 4"/>
</dbReference>